<feature type="region of interest" description="Disordered" evidence="1">
    <location>
        <begin position="527"/>
        <end position="546"/>
    </location>
</feature>
<gene>
    <name evidence="2" type="ORF">SAMN05216522_109131</name>
</gene>
<keyword evidence="3" id="KW-1185">Reference proteome</keyword>
<proteinExistence type="predicted"/>
<dbReference type="AlphaFoldDB" id="A0A1H9KH87"/>
<evidence type="ECO:0008006" key="4">
    <source>
        <dbReference type="Google" id="ProtNLM"/>
    </source>
</evidence>
<evidence type="ECO:0000313" key="3">
    <source>
        <dbReference type="Proteomes" id="UP000242515"/>
    </source>
</evidence>
<dbReference type="RefSeq" id="WP_092677038.1">
    <property type="nucleotide sequence ID" value="NZ_FOGC01000009.1"/>
</dbReference>
<dbReference type="OrthoDB" id="7053268at2"/>
<sequence length="546" mass="59847">MKLLVKLLLSLIILLLVLVSLGYAVLRSHWGIAAACRWISDATAYHLSIERLSHDWSHPLTFHIDKVTFGEDGQPALLIAGKLSLSLTARQLVSPAHFAQLTIEQGTLILSNLTPEATLPISADRLELQAVKLLNPYPTNCLSAEHINGVLSPWMPSQQALLGKKFTFRFSAEGVHVAHRHFDKLVAQGDKDAQRLTITALSGAVQRGTFEGKLSRSAEGEWQIPTLRLDNIRFQTDKGLADLFATAMLPPVTIQDLAINHLSIVGPDWVANDVSANGQNLTNTSGSAGHLALNADSLILGTEQWSQPHLRLTAAEGNIILDQFDAGWAKGTVSAKGQWLRKTGEIQLDTLSFSNIRYTLPADWRQFLQTPLPQAIHSITLNNLSVENGLLIDINVDYPFQMTAAHITGTQLQLAQQRQWGLWKGEAEYYAAAATFNRQDIRALWFTLSANSNRLSLQNIKGLVQEGPVVGSLDIAQSPTHPFALSLRGEKVPYAAFTQWFWPRPLSGQGNFSLHLKGNLPSLTAPPSSLQGAFTTPTFSQQVGVE</sequence>
<dbReference type="STRING" id="988801.SAMN05216522_109131"/>
<dbReference type="EMBL" id="FOGC01000009">
    <property type="protein sequence ID" value="SEQ98429.1"/>
    <property type="molecule type" value="Genomic_DNA"/>
</dbReference>
<accession>A0A1H9KH87</accession>
<protein>
    <recommendedName>
        <fullName evidence="4">AsmA family protein</fullName>
    </recommendedName>
</protein>
<name>A0A1H9KH87_9GAMM</name>
<dbReference type="Proteomes" id="UP000242515">
    <property type="component" value="Unassembled WGS sequence"/>
</dbReference>
<organism evidence="2 3">
    <name type="scientific">Rosenbergiella nectarea</name>
    <dbReference type="NCBI Taxonomy" id="988801"/>
    <lineage>
        <taxon>Bacteria</taxon>
        <taxon>Pseudomonadati</taxon>
        <taxon>Pseudomonadota</taxon>
        <taxon>Gammaproteobacteria</taxon>
        <taxon>Enterobacterales</taxon>
        <taxon>Erwiniaceae</taxon>
        <taxon>Rosenbergiella</taxon>
    </lineage>
</organism>
<reference evidence="3" key="1">
    <citation type="submission" date="2016-10" db="EMBL/GenBank/DDBJ databases">
        <authorList>
            <person name="Varghese N."/>
            <person name="Submissions S."/>
        </authorList>
    </citation>
    <scope>NUCLEOTIDE SEQUENCE [LARGE SCALE GENOMIC DNA]</scope>
    <source>
        <strain evidence="3">8N4</strain>
    </source>
</reference>
<evidence type="ECO:0000313" key="2">
    <source>
        <dbReference type="EMBL" id="SEQ98429.1"/>
    </source>
</evidence>
<evidence type="ECO:0000256" key="1">
    <source>
        <dbReference type="SAM" id="MobiDB-lite"/>
    </source>
</evidence>